<evidence type="ECO:0000256" key="4">
    <source>
        <dbReference type="RuleBase" id="RU000722"/>
    </source>
</evidence>
<feature type="signal peptide" evidence="5">
    <location>
        <begin position="1"/>
        <end position="21"/>
    </location>
</feature>
<keyword evidence="4" id="KW-0275">Fatty acid biosynthesis</keyword>
<dbReference type="PANTHER" id="PTHR20863:SF76">
    <property type="entry name" value="CARRIER DOMAIN-CONTAINING PROTEIN"/>
    <property type="match status" value="1"/>
</dbReference>
<dbReference type="Pfam" id="PF00550">
    <property type="entry name" value="PP-binding"/>
    <property type="match status" value="1"/>
</dbReference>
<dbReference type="Gene3D" id="1.10.1200.10">
    <property type="entry name" value="ACP-like"/>
    <property type="match status" value="1"/>
</dbReference>
<evidence type="ECO:0000313" key="8">
    <source>
        <dbReference type="Proteomes" id="UP000789901"/>
    </source>
</evidence>
<name>A0ABN7UFX6_GIGMA</name>
<dbReference type="PANTHER" id="PTHR20863">
    <property type="entry name" value="ACYL CARRIER PROTEIN"/>
    <property type="match status" value="1"/>
</dbReference>
<reference evidence="7 8" key="1">
    <citation type="submission" date="2021-06" db="EMBL/GenBank/DDBJ databases">
        <authorList>
            <person name="Kallberg Y."/>
            <person name="Tangrot J."/>
            <person name="Rosling A."/>
        </authorList>
    </citation>
    <scope>NUCLEOTIDE SEQUENCE [LARGE SCALE GENOMIC DNA]</scope>
    <source>
        <strain evidence="7 8">120-4 pot B 10/14</strain>
    </source>
</reference>
<keyword evidence="8" id="KW-1185">Reference proteome</keyword>
<dbReference type="SUPFAM" id="SSF47336">
    <property type="entry name" value="ACP-like"/>
    <property type="match status" value="1"/>
</dbReference>
<evidence type="ECO:0000256" key="3">
    <source>
        <dbReference type="ARBA" id="ARBA00022553"/>
    </source>
</evidence>
<keyword evidence="5" id="KW-0732">Signal</keyword>
<comment type="function">
    <text evidence="4">Carrier of the growing fatty acid chain in fatty acid biosynthesis.</text>
</comment>
<sequence length="121" mass="13858">MKTTIFGFLIAFFAIVAVASGYERRDVYYSKRVAEPERDAYYSKRVAEERGQCNSDTKNRVIDYIAEFFGVNKEQITPETTFLDDIGADELDMSEFGVGLDEEFDITIPEEDLEHFASVKD</sequence>
<organism evidence="7 8">
    <name type="scientific">Gigaspora margarita</name>
    <dbReference type="NCBI Taxonomy" id="4874"/>
    <lineage>
        <taxon>Eukaryota</taxon>
        <taxon>Fungi</taxon>
        <taxon>Fungi incertae sedis</taxon>
        <taxon>Mucoromycota</taxon>
        <taxon>Glomeromycotina</taxon>
        <taxon>Glomeromycetes</taxon>
        <taxon>Diversisporales</taxon>
        <taxon>Gigasporaceae</taxon>
        <taxon>Gigaspora</taxon>
    </lineage>
</organism>
<dbReference type="InterPro" id="IPR009081">
    <property type="entry name" value="PP-bd_ACP"/>
</dbReference>
<dbReference type="Proteomes" id="UP000789901">
    <property type="component" value="Unassembled WGS sequence"/>
</dbReference>
<evidence type="ECO:0000259" key="6">
    <source>
        <dbReference type="PROSITE" id="PS50075"/>
    </source>
</evidence>
<comment type="caution">
    <text evidence="7">The sequence shown here is derived from an EMBL/GenBank/DDBJ whole genome shotgun (WGS) entry which is preliminary data.</text>
</comment>
<accession>A0ABN7UFX6</accession>
<dbReference type="EMBL" id="CAJVQB010002430">
    <property type="protein sequence ID" value="CAG8574367.1"/>
    <property type="molecule type" value="Genomic_DNA"/>
</dbReference>
<feature type="non-terminal residue" evidence="7">
    <location>
        <position position="121"/>
    </location>
</feature>
<protein>
    <recommendedName>
        <fullName evidence="4">Acyl carrier protein</fullName>
    </recommendedName>
</protein>
<keyword evidence="2 4" id="KW-0596">Phosphopantetheine</keyword>
<keyword evidence="4" id="KW-0443">Lipid metabolism</keyword>
<evidence type="ECO:0000256" key="5">
    <source>
        <dbReference type="SAM" id="SignalP"/>
    </source>
</evidence>
<proteinExistence type="inferred from homology"/>
<evidence type="ECO:0000256" key="1">
    <source>
        <dbReference type="ARBA" id="ARBA00010930"/>
    </source>
</evidence>
<dbReference type="PROSITE" id="PS50075">
    <property type="entry name" value="CARRIER"/>
    <property type="match status" value="1"/>
</dbReference>
<keyword evidence="3" id="KW-0597">Phosphoprotein</keyword>
<keyword evidence="4" id="KW-0276">Fatty acid metabolism</keyword>
<dbReference type="InterPro" id="IPR003231">
    <property type="entry name" value="ACP"/>
</dbReference>
<evidence type="ECO:0000256" key="2">
    <source>
        <dbReference type="ARBA" id="ARBA00022450"/>
    </source>
</evidence>
<feature type="domain" description="Carrier" evidence="6">
    <location>
        <begin position="55"/>
        <end position="121"/>
    </location>
</feature>
<keyword evidence="4" id="KW-0444">Lipid biosynthesis</keyword>
<gene>
    <name evidence="7" type="ORF">GMARGA_LOCUS5643</name>
</gene>
<comment type="similarity">
    <text evidence="1">Belongs to the acyl carrier protein (ACP) family.</text>
</comment>
<feature type="chain" id="PRO_5046806501" description="Acyl carrier protein" evidence="5">
    <location>
        <begin position="22"/>
        <end position="121"/>
    </location>
</feature>
<dbReference type="InterPro" id="IPR036736">
    <property type="entry name" value="ACP-like_sf"/>
</dbReference>
<evidence type="ECO:0000313" key="7">
    <source>
        <dbReference type="EMBL" id="CAG8574367.1"/>
    </source>
</evidence>